<dbReference type="OrthoDB" id="421951at2759"/>
<dbReference type="InterPro" id="IPR048263">
    <property type="entry name" value="Arb2"/>
</dbReference>
<dbReference type="GO" id="GO:0005634">
    <property type="term" value="C:nucleus"/>
    <property type="evidence" value="ECO:0007669"/>
    <property type="project" value="TreeGrafter"/>
</dbReference>
<dbReference type="PANTHER" id="PTHR21357">
    <property type="entry name" value="FAM172 FAMILY PROTEIN HOMOLOG CG10038"/>
    <property type="match status" value="1"/>
</dbReference>
<dbReference type="Proteomes" id="UP000726737">
    <property type="component" value="Unassembled WGS sequence"/>
</dbReference>
<dbReference type="GO" id="GO:0035197">
    <property type="term" value="F:siRNA binding"/>
    <property type="evidence" value="ECO:0007669"/>
    <property type="project" value="TreeGrafter"/>
</dbReference>
<gene>
    <name evidence="2" type="ORF">BG011_001132</name>
</gene>
<dbReference type="GO" id="GO:0031048">
    <property type="term" value="P:regulatory ncRNA-mediated heterochromatin formation"/>
    <property type="evidence" value="ECO:0007669"/>
    <property type="project" value="TreeGrafter"/>
</dbReference>
<dbReference type="Pfam" id="PF22749">
    <property type="entry name" value="Arb2"/>
    <property type="match status" value="1"/>
</dbReference>
<proteinExistence type="predicted"/>
<sequence length="361" mass="41321">MYRRRVKKPPVPVFPETLEEMGYIINERSQIIDSSGKQYTFDLKAKNRDYQEAHSRALADVTVRSAVARMEKELGLVEAKVPFEIEKDDTTTPHANILMSPDVKQCKRLLVLVPGTKETVGSWSRRILTKFSVEEGSMFYTAKRARAEGYGIVMLNPNAQYWVNDQATIHTPITRAFEIIPSLRTPEEHADYVLRHLIQSCASKEIYFIAHKYGAEILIQAIHAQFDFFRDRVAGIALVEGTYSIHCFPDLAFRSWWSKNAAGYIPSEEDEIKNKVEYRDATGCNCVVVNTKEYDYTIMEVMPDIFRFFNTRKNRDNSFNSYKDAIRPLNEDDPTTAMVAIHVDQNGEDGGSWDESTTATK</sequence>
<keyword evidence="3" id="KW-1185">Reference proteome</keyword>
<evidence type="ECO:0000313" key="2">
    <source>
        <dbReference type="EMBL" id="KAG0261306.1"/>
    </source>
</evidence>
<dbReference type="PANTHER" id="PTHR21357:SF4">
    <property type="entry name" value="FAM172 FAMILY PROTEIN HOMOLOG CG10038"/>
    <property type="match status" value="1"/>
</dbReference>
<protein>
    <recommendedName>
        <fullName evidence="1">Arb2 domain-containing protein</fullName>
    </recommendedName>
</protein>
<name>A0A9P6Q9R3_9FUNG</name>
<dbReference type="InterPro" id="IPR053858">
    <property type="entry name" value="Arb2_dom"/>
</dbReference>
<feature type="domain" description="Arb2" evidence="1">
    <location>
        <begin position="14"/>
        <end position="270"/>
    </location>
</feature>
<accession>A0A9P6Q9R3</accession>
<comment type="caution">
    <text evidence="2">The sequence shown here is derived from an EMBL/GenBank/DDBJ whole genome shotgun (WGS) entry which is preliminary data.</text>
</comment>
<dbReference type="EMBL" id="JAAAJA010000128">
    <property type="protein sequence ID" value="KAG0261306.1"/>
    <property type="molecule type" value="Genomic_DNA"/>
</dbReference>
<evidence type="ECO:0000313" key="3">
    <source>
        <dbReference type="Proteomes" id="UP000726737"/>
    </source>
</evidence>
<organism evidence="2 3">
    <name type="scientific">Mortierella polycephala</name>
    <dbReference type="NCBI Taxonomy" id="41804"/>
    <lineage>
        <taxon>Eukaryota</taxon>
        <taxon>Fungi</taxon>
        <taxon>Fungi incertae sedis</taxon>
        <taxon>Mucoromycota</taxon>
        <taxon>Mortierellomycotina</taxon>
        <taxon>Mortierellomycetes</taxon>
        <taxon>Mortierellales</taxon>
        <taxon>Mortierellaceae</taxon>
        <taxon>Mortierella</taxon>
    </lineage>
</organism>
<evidence type="ECO:0000259" key="1">
    <source>
        <dbReference type="Pfam" id="PF22749"/>
    </source>
</evidence>
<dbReference type="AlphaFoldDB" id="A0A9P6Q9R3"/>
<reference evidence="2" key="1">
    <citation type="journal article" date="2020" name="Fungal Divers.">
        <title>Resolving the Mortierellaceae phylogeny through synthesis of multi-gene phylogenetics and phylogenomics.</title>
        <authorList>
            <person name="Vandepol N."/>
            <person name="Liber J."/>
            <person name="Desiro A."/>
            <person name="Na H."/>
            <person name="Kennedy M."/>
            <person name="Barry K."/>
            <person name="Grigoriev I.V."/>
            <person name="Miller A.N."/>
            <person name="O'Donnell K."/>
            <person name="Stajich J.E."/>
            <person name="Bonito G."/>
        </authorList>
    </citation>
    <scope>NUCLEOTIDE SEQUENCE</scope>
    <source>
        <strain evidence="2">KOD948</strain>
    </source>
</reference>